<dbReference type="EMBL" id="PCWQ01000007">
    <property type="protein sequence ID" value="PIR07023.1"/>
    <property type="molecule type" value="Genomic_DNA"/>
</dbReference>
<dbReference type="GO" id="GO:0019843">
    <property type="term" value="F:rRNA binding"/>
    <property type="evidence" value="ECO:0007669"/>
    <property type="project" value="UniProtKB-UniRule"/>
</dbReference>
<dbReference type="InterPro" id="IPR020929">
    <property type="entry name" value="Ribosomal_uL5_CS"/>
</dbReference>
<keyword evidence="3 5" id="KW-0687">Ribonucleoprotein</keyword>
<dbReference type="GO" id="GO:1990904">
    <property type="term" value="C:ribonucleoprotein complex"/>
    <property type="evidence" value="ECO:0007669"/>
    <property type="project" value="UniProtKB-KW"/>
</dbReference>
<evidence type="ECO:0000256" key="3">
    <source>
        <dbReference type="ARBA" id="ARBA00023274"/>
    </source>
</evidence>
<sequence>MNKLAEQYKGKIRLKLKDELKLGNIMAVPKVQKVVINIGFGKLAQDKQWVELSGSILERISGQKPIFTKSKKSISNFKIRQGMVIGAKVTLHGARMYDFLDKLVNSTLPRLRDFYGLDLKKGFDHHGNYTLGFKEHIFFPEISMDDVDKIHGLEVTIVTSAKDDKQTLTLLRAFGFPFKKDKK</sequence>
<evidence type="ECO:0000256" key="5">
    <source>
        <dbReference type="HAMAP-Rule" id="MF_01333"/>
    </source>
</evidence>
<dbReference type="InterPro" id="IPR020930">
    <property type="entry name" value="Ribosomal_uL5_bac-type"/>
</dbReference>
<name>A0A2H0NDP8_9BACT</name>
<dbReference type="SUPFAM" id="SSF55282">
    <property type="entry name" value="RL5-like"/>
    <property type="match status" value="1"/>
</dbReference>
<comment type="similarity">
    <text evidence="1 5 6">Belongs to the universal ribosomal protein uL5 family.</text>
</comment>
<dbReference type="InterPro" id="IPR022803">
    <property type="entry name" value="Ribosomal_uL5_dom_sf"/>
</dbReference>
<comment type="caution">
    <text evidence="9">The sequence shown here is derived from an EMBL/GenBank/DDBJ whole genome shotgun (WGS) entry which is preliminary data.</text>
</comment>
<dbReference type="PANTHER" id="PTHR11994">
    <property type="entry name" value="60S RIBOSOMAL PROTEIN L11-RELATED"/>
    <property type="match status" value="1"/>
</dbReference>
<accession>A0A2H0NDP8</accession>
<dbReference type="FunFam" id="3.30.1440.10:FF:000001">
    <property type="entry name" value="50S ribosomal protein L5"/>
    <property type="match status" value="1"/>
</dbReference>
<dbReference type="PIRSF" id="PIRSF002161">
    <property type="entry name" value="Ribosomal_L5"/>
    <property type="match status" value="1"/>
</dbReference>
<dbReference type="Pfam" id="PF00673">
    <property type="entry name" value="Ribosomal_L5_C"/>
    <property type="match status" value="1"/>
</dbReference>
<evidence type="ECO:0000259" key="7">
    <source>
        <dbReference type="Pfam" id="PF00281"/>
    </source>
</evidence>
<dbReference type="InterPro" id="IPR002132">
    <property type="entry name" value="Ribosomal_uL5"/>
</dbReference>
<comment type="subunit">
    <text evidence="5">Part of the 50S ribosomal subunit; part of the 5S rRNA/L5/L18/L25 subcomplex. Contacts the 5S rRNA and the P site tRNA. Forms a bridge to the 30S subunit in the 70S ribosome.</text>
</comment>
<dbReference type="PROSITE" id="PS00358">
    <property type="entry name" value="RIBOSOMAL_L5"/>
    <property type="match status" value="1"/>
</dbReference>
<dbReference type="InterPro" id="IPR031310">
    <property type="entry name" value="Ribosomal_uL5_N"/>
</dbReference>
<organism evidence="9 10">
    <name type="scientific">Candidatus Komeilibacteria bacterium CG11_big_fil_rev_8_21_14_0_20_36_20</name>
    <dbReference type="NCBI Taxonomy" id="1974477"/>
    <lineage>
        <taxon>Bacteria</taxon>
        <taxon>Candidatus Komeiliibacteriota</taxon>
    </lineage>
</organism>
<keyword evidence="5" id="KW-0699">rRNA-binding</keyword>
<evidence type="ECO:0000256" key="2">
    <source>
        <dbReference type="ARBA" id="ARBA00022980"/>
    </source>
</evidence>
<dbReference type="NCBIfam" id="NF000585">
    <property type="entry name" value="PRK00010.1"/>
    <property type="match status" value="1"/>
</dbReference>
<dbReference type="GO" id="GO:0006412">
    <property type="term" value="P:translation"/>
    <property type="evidence" value="ECO:0007669"/>
    <property type="project" value="UniProtKB-UniRule"/>
</dbReference>
<reference evidence="9 10" key="1">
    <citation type="submission" date="2017-09" db="EMBL/GenBank/DDBJ databases">
        <title>Depth-based differentiation of microbial function through sediment-hosted aquifers and enrichment of novel symbionts in the deep terrestrial subsurface.</title>
        <authorList>
            <person name="Probst A.J."/>
            <person name="Ladd B."/>
            <person name="Jarett J.K."/>
            <person name="Geller-Mcgrath D.E."/>
            <person name="Sieber C.M."/>
            <person name="Emerson J.B."/>
            <person name="Anantharaman K."/>
            <person name="Thomas B.C."/>
            <person name="Malmstrom R."/>
            <person name="Stieglmeier M."/>
            <person name="Klingl A."/>
            <person name="Woyke T."/>
            <person name="Ryan C.M."/>
            <person name="Banfield J.F."/>
        </authorList>
    </citation>
    <scope>NUCLEOTIDE SEQUENCE [LARGE SCALE GENOMIC DNA]</scope>
    <source>
        <strain evidence="9">CG11_big_fil_rev_8_21_14_0_20_36_20</strain>
    </source>
</reference>
<dbReference type="GO" id="GO:0005840">
    <property type="term" value="C:ribosome"/>
    <property type="evidence" value="ECO:0007669"/>
    <property type="project" value="UniProtKB-KW"/>
</dbReference>
<feature type="domain" description="Large ribosomal subunit protein uL5 C-terminal" evidence="8">
    <location>
        <begin position="85"/>
        <end position="178"/>
    </location>
</feature>
<feature type="domain" description="Large ribosomal subunit protein uL5 N-terminal" evidence="7">
    <location>
        <begin position="24"/>
        <end position="80"/>
    </location>
</feature>
<dbReference type="AlphaFoldDB" id="A0A2H0NDP8"/>
<evidence type="ECO:0000256" key="6">
    <source>
        <dbReference type="RuleBase" id="RU003930"/>
    </source>
</evidence>
<comment type="function">
    <text evidence="5">This is 1 of the proteins that bind and probably mediate the attachment of the 5S RNA into the large ribosomal subunit, where it forms part of the central protuberance. In the 70S ribosome it contacts protein S13 of the 30S subunit (bridge B1b), connecting the 2 subunits; this bridge is implicated in subunit movement. Contacts the P site tRNA; the 5S rRNA and some of its associated proteins might help stabilize positioning of ribosome-bound tRNAs.</text>
</comment>
<keyword evidence="5" id="KW-0694">RNA-binding</keyword>
<dbReference type="Proteomes" id="UP000230564">
    <property type="component" value="Unassembled WGS sequence"/>
</dbReference>
<keyword evidence="5" id="KW-0820">tRNA-binding</keyword>
<dbReference type="HAMAP" id="MF_01333_B">
    <property type="entry name" value="Ribosomal_uL5_B"/>
    <property type="match status" value="1"/>
</dbReference>
<dbReference type="GO" id="GO:0003735">
    <property type="term" value="F:structural constituent of ribosome"/>
    <property type="evidence" value="ECO:0007669"/>
    <property type="project" value="InterPro"/>
</dbReference>
<keyword evidence="2 5" id="KW-0689">Ribosomal protein</keyword>
<proteinExistence type="inferred from homology"/>
<protein>
    <recommendedName>
        <fullName evidence="4 5">Large ribosomal subunit protein uL5</fullName>
    </recommendedName>
</protein>
<evidence type="ECO:0000256" key="4">
    <source>
        <dbReference type="ARBA" id="ARBA00035245"/>
    </source>
</evidence>
<evidence type="ECO:0000259" key="8">
    <source>
        <dbReference type="Pfam" id="PF00673"/>
    </source>
</evidence>
<dbReference type="InterPro" id="IPR031309">
    <property type="entry name" value="Ribosomal_uL5_C"/>
</dbReference>
<evidence type="ECO:0000313" key="10">
    <source>
        <dbReference type="Proteomes" id="UP000230564"/>
    </source>
</evidence>
<gene>
    <name evidence="5" type="primary">rplE</name>
    <name evidence="9" type="ORF">COV55_01185</name>
</gene>
<dbReference type="Pfam" id="PF00281">
    <property type="entry name" value="Ribosomal_L5"/>
    <property type="match status" value="1"/>
</dbReference>
<evidence type="ECO:0000313" key="9">
    <source>
        <dbReference type="EMBL" id="PIR07023.1"/>
    </source>
</evidence>
<evidence type="ECO:0000256" key="1">
    <source>
        <dbReference type="ARBA" id="ARBA00008553"/>
    </source>
</evidence>
<dbReference type="GO" id="GO:0000049">
    <property type="term" value="F:tRNA binding"/>
    <property type="evidence" value="ECO:0007669"/>
    <property type="project" value="UniProtKB-UniRule"/>
</dbReference>
<dbReference type="Gene3D" id="3.30.1440.10">
    <property type="match status" value="1"/>
</dbReference>